<dbReference type="InterPro" id="IPR002826">
    <property type="entry name" value="MptE-like"/>
</dbReference>
<keyword evidence="3" id="KW-1185">Reference proteome</keyword>
<sequence length="438" mass="50019">MSTELYQNNIEILSKLYPELAEAIELHDISHLNFEVVERQVATIAINGIQLSSAYDPVEEALAYRSQTSSGTYHMWGFGIGSVAEILLNDKNLKKLHIYIYNLDVIKLVLTLMPKLWLVDERVELHYVHNDMPEKTNVLNKLFTKDTFIINADLHLANYNRVNLNWLVHRIENRLVTIAVSRTHTNDQAKEKQNKIDEENYPVLRVTPVIDHLIENNQFKDVLCIGAGPSLDSHINDVISLFKKKNRPLFMAPSTALNALIKHGITPDILAVIDPVVKAEDIPFEKLKNTTFVGGSRAQKSIWEQWKGRKYYFHLIDETFDELNKKLPSKYRLNIFGSVIHPMTNLAILLGAKTIRFIGCDFGFPGEVQHASTQDHYKIDMSVNIENGYGELIKSSPTYRMFCSGIENIIAQRPDINFINMSRLGAKIIGARYEDEVN</sequence>
<organism evidence="2 3">
    <name type="scientific">Vibrio ziniensis</name>
    <dbReference type="NCBI Taxonomy" id="2711221"/>
    <lineage>
        <taxon>Bacteria</taxon>
        <taxon>Pseudomonadati</taxon>
        <taxon>Pseudomonadota</taxon>
        <taxon>Gammaproteobacteria</taxon>
        <taxon>Vibrionales</taxon>
        <taxon>Vibrionaceae</taxon>
        <taxon>Vibrio</taxon>
    </lineage>
</organism>
<name>A0A6G7CHE6_9VIBR</name>
<dbReference type="PANTHER" id="PTHR41786:SF1">
    <property type="entry name" value="6-HYDROXYMETHYLPTERIN DIPHOSPHOKINASE MPTE-LIKE DOMAIN-CONTAINING PROTEIN"/>
    <property type="match status" value="1"/>
</dbReference>
<dbReference type="Proteomes" id="UP000503003">
    <property type="component" value="Chromosome 1"/>
</dbReference>
<feature type="domain" description="6-hydroxymethylpterin diphosphokinase MptE-like" evidence="1">
    <location>
        <begin position="200"/>
        <end position="365"/>
    </location>
</feature>
<dbReference type="RefSeq" id="WP_165311089.1">
    <property type="nucleotide sequence ID" value="NZ_CP049331.1"/>
</dbReference>
<evidence type="ECO:0000259" key="1">
    <source>
        <dbReference type="Pfam" id="PF01973"/>
    </source>
</evidence>
<reference evidence="2 3" key="1">
    <citation type="submission" date="2020-02" db="EMBL/GenBank/DDBJ databases">
        <title>A complete genome of a marine bacterium Vibrio sp. ZWAL4003 isolated from the mangrove sediment with the ability to degrade polysaccharides.</title>
        <authorList>
            <person name="Wu J."/>
            <person name="Qu W."/>
            <person name="Zeng R."/>
        </authorList>
    </citation>
    <scope>NUCLEOTIDE SEQUENCE [LARGE SCALE GENOMIC DNA]</scope>
    <source>
        <strain evidence="2 3">ZWAL4003</strain>
    </source>
</reference>
<dbReference type="AlphaFoldDB" id="A0A6G7CHE6"/>
<dbReference type="KEGG" id="vzi:G5S32_05575"/>
<dbReference type="Pfam" id="PF01973">
    <property type="entry name" value="MptE-like"/>
    <property type="match status" value="1"/>
</dbReference>
<gene>
    <name evidence="2" type="ORF">G5S32_05575</name>
</gene>
<accession>A0A6G7CHE6</accession>
<protein>
    <submittedName>
        <fullName evidence="2">Motility associated factor glycosyltransferase family protein</fullName>
    </submittedName>
</protein>
<evidence type="ECO:0000313" key="2">
    <source>
        <dbReference type="EMBL" id="QIH41493.1"/>
    </source>
</evidence>
<dbReference type="GO" id="GO:0016740">
    <property type="term" value="F:transferase activity"/>
    <property type="evidence" value="ECO:0007669"/>
    <property type="project" value="UniProtKB-KW"/>
</dbReference>
<proteinExistence type="predicted"/>
<keyword evidence="2" id="KW-0808">Transferase</keyword>
<evidence type="ECO:0000313" key="3">
    <source>
        <dbReference type="Proteomes" id="UP000503003"/>
    </source>
</evidence>
<dbReference type="PANTHER" id="PTHR41786">
    <property type="entry name" value="MOTILITY ACCESSORY FACTOR MAF"/>
    <property type="match status" value="1"/>
</dbReference>
<dbReference type="EMBL" id="CP049331">
    <property type="protein sequence ID" value="QIH41493.1"/>
    <property type="molecule type" value="Genomic_DNA"/>
</dbReference>